<protein>
    <recommendedName>
        <fullName evidence="5">CENP-V/GFA domain-containing protein</fullName>
    </recommendedName>
</protein>
<evidence type="ECO:0000256" key="2">
    <source>
        <dbReference type="ARBA" id="ARBA00022723"/>
    </source>
</evidence>
<evidence type="ECO:0000313" key="6">
    <source>
        <dbReference type="EMBL" id="KPI44619.1"/>
    </source>
</evidence>
<dbReference type="Gene3D" id="3.90.1590.10">
    <property type="entry name" value="glutathione-dependent formaldehyde- activating enzyme (gfa)"/>
    <property type="match status" value="1"/>
</dbReference>
<dbReference type="SUPFAM" id="SSF51316">
    <property type="entry name" value="Mss4-like"/>
    <property type="match status" value="1"/>
</dbReference>
<feature type="region of interest" description="Disordered" evidence="4">
    <location>
        <begin position="38"/>
        <end position="57"/>
    </location>
</feature>
<reference evidence="6 7" key="1">
    <citation type="submission" date="2015-06" db="EMBL/GenBank/DDBJ databases">
        <title>Draft genome of the ant-associated black yeast Phialophora attae CBS 131958.</title>
        <authorList>
            <person name="Moreno L.F."/>
            <person name="Stielow B.J."/>
            <person name="de Hoog S."/>
            <person name="Vicente V.A."/>
            <person name="Weiss V.A."/>
            <person name="de Vries M."/>
            <person name="Cruz L.M."/>
            <person name="Souza E.M."/>
        </authorList>
    </citation>
    <scope>NUCLEOTIDE SEQUENCE [LARGE SCALE GENOMIC DNA]</scope>
    <source>
        <strain evidence="6 7">CBS 131958</strain>
    </source>
</reference>
<feature type="domain" description="CENP-V/GFA" evidence="5">
    <location>
        <begin position="29"/>
        <end position="106"/>
    </location>
</feature>
<dbReference type="RefSeq" id="XP_018004582.1">
    <property type="nucleotide sequence ID" value="XM_018149258.1"/>
</dbReference>
<evidence type="ECO:0000256" key="4">
    <source>
        <dbReference type="SAM" id="MobiDB-lite"/>
    </source>
</evidence>
<dbReference type="GeneID" id="28741138"/>
<proteinExistence type="inferred from homology"/>
<dbReference type="VEuPathDB" id="FungiDB:AB675_8782"/>
<sequence>MNLCLGRSNVGTSLRQQTWLFTTTYNRHSAHLFVKTADIQSPKDKPEPRTHTMGTDSGNSITRGWCDECGCGLFIKPQTKPDMTCLKAGLFKPHEIPNPTMENWMKNMENWETPAKGTKRTSDVQ</sequence>
<organism evidence="6 7">
    <name type="scientific">Cyphellophora attinorum</name>
    <dbReference type="NCBI Taxonomy" id="1664694"/>
    <lineage>
        <taxon>Eukaryota</taxon>
        <taxon>Fungi</taxon>
        <taxon>Dikarya</taxon>
        <taxon>Ascomycota</taxon>
        <taxon>Pezizomycotina</taxon>
        <taxon>Eurotiomycetes</taxon>
        <taxon>Chaetothyriomycetidae</taxon>
        <taxon>Chaetothyriales</taxon>
        <taxon>Cyphellophoraceae</taxon>
        <taxon>Cyphellophora</taxon>
    </lineage>
</organism>
<dbReference type="Pfam" id="PF04828">
    <property type="entry name" value="GFA"/>
    <property type="match status" value="1"/>
</dbReference>
<gene>
    <name evidence="6" type="ORF">AB675_8782</name>
</gene>
<evidence type="ECO:0000313" key="7">
    <source>
        <dbReference type="Proteomes" id="UP000038010"/>
    </source>
</evidence>
<dbReference type="GO" id="GO:0016846">
    <property type="term" value="F:carbon-sulfur lyase activity"/>
    <property type="evidence" value="ECO:0007669"/>
    <property type="project" value="InterPro"/>
</dbReference>
<dbReference type="GO" id="GO:0046872">
    <property type="term" value="F:metal ion binding"/>
    <property type="evidence" value="ECO:0007669"/>
    <property type="project" value="UniProtKB-KW"/>
</dbReference>
<keyword evidence="2" id="KW-0479">Metal-binding</keyword>
<keyword evidence="7" id="KW-1185">Reference proteome</keyword>
<dbReference type="Proteomes" id="UP000038010">
    <property type="component" value="Unassembled WGS sequence"/>
</dbReference>
<feature type="compositionally biased region" description="Basic and acidic residues" evidence="4">
    <location>
        <begin position="41"/>
        <end position="50"/>
    </location>
</feature>
<dbReference type="EMBL" id="LFJN01000003">
    <property type="protein sequence ID" value="KPI44619.1"/>
    <property type="molecule type" value="Genomic_DNA"/>
</dbReference>
<keyword evidence="3" id="KW-0862">Zinc</keyword>
<dbReference type="InterPro" id="IPR006913">
    <property type="entry name" value="CENP-V/GFA"/>
</dbReference>
<dbReference type="AlphaFoldDB" id="A0A0N0NRA9"/>
<accession>A0A0N0NRA9</accession>
<dbReference type="OrthoDB" id="406544at2759"/>
<dbReference type="InterPro" id="IPR011057">
    <property type="entry name" value="Mss4-like_sf"/>
</dbReference>
<evidence type="ECO:0000256" key="3">
    <source>
        <dbReference type="ARBA" id="ARBA00022833"/>
    </source>
</evidence>
<evidence type="ECO:0000259" key="5">
    <source>
        <dbReference type="Pfam" id="PF04828"/>
    </source>
</evidence>
<evidence type="ECO:0000256" key="1">
    <source>
        <dbReference type="ARBA" id="ARBA00005495"/>
    </source>
</evidence>
<name>A0A0N0NRA9_9EURO</name>
<comment type="similarity">
    <text evidence="1">Belongs to the Gfa family.</text>
</comment>
<comment type="caution">
    <text evidence="6">The sequence shown here is derived from an EMBL/GenBank/DDBJ whole genome shotgun (WGS) entry which is preliminary data.</text>
</comment>